<proteinExistence type="predicted"/>
<gene>
    <name evidence="3" type="ORF">ABFY20_05165</name>
</gene>
<name>A0AB39BIN9_9MICO</name>
<reference evidence="3" key="1">
    <citation type="submission" date="2024-05" db="EMBL/GenBank/DDBJ databases">
        <title>Herbiconiux sp. A18JL235.</title>
        <authorList>
            <person name="Zhang G."/>
        </authorList>
    </citation>
    <scope>NUCLEOTIDE SEQUENCE</scope>
    <source>
        <strain evidence="3">A18JL235</strain>
    </source>
</reference>
<dbReference type="AlphaFoldDB" id="A0AB39BIN9"/>
<sequence>MTSPEPAGPPPTTRRRGRMVGTVVAAVAGGAIVAVLAFWGLSALVGLRHDAAAFGAAFAVSERDQAAAAHEARMRGLDGVAARLDEVVGLQQFADDGSAEATALAGLVARLDETVAADETVGAPAGEAGAPGAEDAPVGKATTPSDDSPGYRPPWELLAGAETLDDQADSALAARAQLVTLTEEGAALDDELRAAEDAYWESLAVRAENGIAEHPLSTKATQVAVTRVIEQVRDRGSADAHDASLVAEVSAGLQALADSQSAEQAELDDPALATRREIEAYARSLSNGITLDFVWAPEVNGRGEGWLSGTAQTWDSDGGWAIISLNYGIEEEWGYTENPRALVAHEVGHTQVFREGCWPLFSGPVFGQDDEMWATAWSISQGFDLPGSGIEAYGRPSDEQIAVAGQCR</sequence>
<evidence type="ECO:0000256" key="2">
    <source>
        <dbReference type="SAM" id="Phobius"/>
    </source>
</evidence>
<keyword evidence="2" id="KW-0812">Transmembrane</keyword>
<dbReference type="RefSeq" id="WP_368498868.1">
    <property type="nucleotide sequence ID" value="NZ_CP162511.1"/>
</dbReference>
<evidence type="ECO:0000256" key="1">
    <source>
        <dbReference type="SAM" id="MobiDB-lite"/>
    </source>
</evidence>
<accession>A0AB39BIN9</accession>
<dbReference type="EMBL" id="CP162511">
    <property type="protein sequence ID" value="XDI06487.1"/>
    <property type="molecule type" value="Genomic_DNA"/>
</dbReference>
<keyword evidence="2" id="KW-1133">Transmembrane helix</keyword>
<keyword evidence="2" id="KW-0472">Membrane</keyword>
<feature type="transmembrane region" description="Helical" evidence="2">
    <location>
        <begin position="20"/>
        <end position="41"/>
    </location>
</feature>
<feature type="region of interest" description="Disordered" evidence="1">
    <location>
        <begin position="122"/>
        <end position="154"/>
    </location>
</feature>
<feature type="compositionally biased region" description="Low complexity" evidence="1">
    <location>
        <begin position="122"/>
        <end position="139"/>
    </location>
</feature>
<organism evidence="3">
    <name type="scientific">Herbiconiux sp. A18JL235</name>
    <dbReference type="NCBI Taxonomy" id="3152363"/>
    <lineage>
        <taxon>Bacteria</taxon>
        <taxon>Bacillati</taxon>
        <taxon>Actinomycetota</taxon>
        <taxon>Actinomycetes</taxon>
        <taxon>Micrococcales</taxon>
        <taxon>Microbacteriaceae</taxon>
        <taxon>Herbiconiux</taxon>
    </lineage>
</organism>
<evidence type="ECO:0000313" key="3">
    <source>
        <dbReference type="EMBL" id="XDI06487.1"/>
    </source>
</evidence>
<protein>
    <submittedName>
        <fullName evidence="3">Uncharacterized protein</fullName>
    </submittedName>
</protein>